<dbReference type="AlphaFoldDB" id="A0AAE1ATS0"/>
<evidence type="ECO:0000313" key="2">
    <source>
        <dbReference type="EMBL" id="KAK3793865.1"/>
    </source>
</evidence>
<dbReference type="Proteomes" id="UP001283361">
    <property type="component" value="Unassembled WGS sequence"/>
</dbReference>
<name>A0AAE1ATS0_9GAST</name>
<reference evidence="2" key="1">
    <citation type="journal article" date="2023" name="G3 (Bethesda)">
        <title>A reference genome for the long-term kleptoplast-retaining sea slug Elysia crispata morphotype clarki.</title>
        <authorList>
            <person name="Eastman K.E."/>
            <person name="Pendleton A.L."/>
            <person name="Shaikh M.A."/>
            <person name="Suttiyut T."/>
            <person name="Ogas R."/>
            <person name="Tomko P."/>
            <person name="Gavelis G."/>
            <person name="Widhalm J.R."/>
            <person name="Wisecaver J.H."/>
        </authorList>
    </citation>
    <scope>NUCLEOTIDE SEQUENCE</scope>
    <source>
        <strain evidence="2">ECLA1</strain>
    </source>
</reference>
<comment type="caution">
    <text evidence="2">The sequence shown here is derived from an EMBL/GenBank/DDBJ whole genome shotgun (WGS) entry which is preliminary data.</text>
</comment>
<sequence>MKRWQRSPERMRTRGAGQVKEIGSHRGSSPTREGQGRDVMPWDKGEITAASKKPNDRLILSQAVQTYPGKLLERSGSLATSTSQRNEETPFSG</sequence>
<organism evidence="2 3">
    <name type="scientific">Elysia crispata</name>
    <name type="common">lettuce slug</name>
    <dbReference type="NCBI Taxonomy" id="231223"/>
    <lineage>
        <taxon>Eukaryota</taxon>
        <taxon>Metazoa</taxon>
        <taxon>Spiralia</taxon>
        <taxon>Lophotrochozoa</taxon>
        <taxon>Mollusca</taxon>
        <taxon>Gastropoda</taxon>
        <taxon>Heterobranchia</taxon>
        <taxon>Euthyneura</taxon>
        <taxon>Panpulmonata</taxon>
        <taxon>Sacoglossa</taxon>
        <taxon>Placobranchoidea</taxon>
        <taxon>Plakobranchidae</taxon>
        <taxon>Elysia</taxon>
    </lineage>
</organism>
<evidence type="ECO:0000256" key="1">
    <source>
        <dbReference type="SAM" id="MobiDB-lite"/>
    </source>
</evidence>
<dbReference type="EMBL" id="JAWDGP010001166">
    <property type="protein sequence ID" value="KAK3793865.1"/>
    <property type="molecule type" value="Genomic_DNA"/>
</dbReference>
<feature type="compositionally biased region" description="Basic and acidic residues" evidence="1">
    <location>
        <begin position="1"/>
        <end position="12"/>
    </location>
</feature>
<gene>
    <name evidence="2" type="ORF">RRG08_033442</name>
</gene>
<proteinExistence type="predicted"/>
<feature type="region of interest" description="Disordered" evidence="1">
    <location>
        <begin position="69"/>
        <end position="93"/>
    </location>
</feature>
<protein>
    <submittedName>
        <fullName evidence="2">Uncharacterized protein</fullName>
    </submittedName>
</protein>
<keyword evidence="3" id="KW-1185">Reference proteome</keyword>
<feature type="compositionally biased region" description="Polar residues" evidence="1">
    <location>
        <begin position="77"/>
        <end position="93"/>
    </location>
</feature>
<evidence type="ECO:0000313" key="3">
    <source>
        <dbReference type="Proteomes" id="UP001283361"/>
    </source>
</evidence>
<feature type="region of interest" description="Disordered" evidence="1">
    <location>
        <begin position="1"/>
        <end position="41"/>
    </location>
</feature>
<accession>A0AAE1ATS0</accession>